<protein>
    <submittedName>
        <fullName evidence="5">Exonuclease domain-containing protein</fullName>
    </submittedName>
</protein>
<dbReference type="Pfam" id="PF00929">
    <property type="entry name" value="RNase_T"/>
    <property type="match status" value="1"/>
</dbReference>
<gene>
    <name evidence="5" type="ORF">H9661_05405</name>
</gene>
<dbReference type="PANTHER" id="PTHR23044:SF61">
    <property type="entry name" value="3'-5' EXORIBONUCLEASE 1-RELATED"/>
    <property type="match status" value="1"/>
</dbReference>
<dbReference type="RefSeq" id="WP_191767891.1">
    <property type="nucleotide sequence ID" value="NZ_JACSRA010000006.1"/>
</dbReference>
<dbReference type="CDD" id="cd06133">
    <property type="entry name" value="ERI-1_3'hExo_like"/>
    <property type="match status" value="1"/>
</dbReference>
<dbReference type="InterPro" id="IPR013520">
    <property type="entry name" value="Ribonucl_H"/>
</dbReference>
<evidence type="ECO:0000256" key="1">
    <source>
        <dbReference type="ARBA" id="ARBA00022722"/>
    </source>
</evidence>
<dbReference type="InterPro" id="IPR047201">
    <property type="entry name" value="ERI-1_3'hExo-like"/>
</dbReference>
<dbReference type="GO" id="GO:0004527">
    <property type="term" value="F:exonuclease activity"/>
    <property type="evidence" value="ECO:0007669"/>
    <property type="project" value="UniProtKB-KW"/>
</dbReference>
<dbReference type="EMBL" id="JACSRA010000006">
    <property type="protein sequence ID" value="MBD7910793.1"/>
    <property type="molecule type" value="Genomic_DNA"/>
</dbReference>
<evidence type="ECO:0000256" key="2">
    <source>
        <dbReference type="ARBA" id="ARBA00022801"/>
    </source>
</evidence>
<feature type="domain" description="Exonuclease" evidence="4">
    <location>
        <begin position="2"/>
        <end position="186"/>
    </location>
</feature>
<accession>A0ABR8PRL3</accession>
<keyword evidence="2" id="KW-0378">Hydrolase</keyword>
<keyword evidence="3 5" id="KW-0269">Exonuclease</keyword>
<reference evidence="5 6" key="1">
    <citation type="submission" date="2020-08" db="EMBL/GenBank/DDBJ databases">
        <title>A Genomic Blueprint of the Chicken Gut Microbiome.</title>
        <authorList>
            <person name="Gilroy R."/>
            <person name="Ravi A."/>
            <person name="Getino M."/>
            <person name="Pursley I."/>
            <person name="Horton D.L."/>
            <person name="Alikhan N.-F."/>
            <person name="Baker D."/>
            <person name="Gharbi K."/>
            <person name="Hall N."/>
            <person name="Watson M."/>
            <person name="Adriaenssens E.M."/>
            <person name="Foster-Nyarko E."/>
            <person name="Jarju S."/>
            <person name="Secka A."/>
            <person name="Antonio M."/>
            <person name="Oren A."/>
            <person name="Chaudhuri R."/>
            <person name="La Ragione R.M."/>
            <person name="Hildebrand F."/>
            <person name="Pallen M.J."/>
        </authorList>
    </citation>
    <scope>NUCLEOTIDE SEQUENCE [LARGE SCALE GENOMIC DNA]</scope>
    <source>
        <strain evidence="5 6">Sa3CVN1</strain>
    </source>
</reference>
<comment type="caution">
    <text evidence="5">The sequence shown here is derived from an EMBL/GenBank/DDBJ whole genome shotgun (WGS) entry which is preliminary data.</text>
</comment>
<dbReference type="Gene3D" id="3.30.420.10">
    <property type="entry name" value="Ribonuclease H-like superfamily/Ribonuclease H"/>
    <property type="match status" value="1"/>
</dbReference>
<proteinExistence type="predicted"/>
<organism evidence="5 6">
    <name type="scientific">Clostridium cibarium</name>
    <dbReference type="NCBI Taxonomy" id="2762247"/>
    <lineage>
        <taxon>Bacteria</taxon>
        <taxon>Bacillati</taxon>
        <taxon>Bacillota</taxon>
        <taxon>Clostridia</taxon>
        <taxon>Eubacteriales</taxon>
        <taxon>Clostridiaceae</taxon>
        <taxon>Clostridium</taxon>
    </lineage>
</organism>
<sequence length="245" mass="28507">MNYIIFDLEFNQRHPDDKNAKSPPLMFEIIQIGALKLNEHLEIISSFNALVKPTVHLIIHPYVEELTGITTSEVNLCETFPQIYEKFLDFIGTIDIVLGVWGSDDIKQLIKNINFHNLSDSNLPKRYIDIQKYTSKHCNYPKGCKIGLKNAVDVFNIPSTNEFHNALNDAYYTSEVFKHINYTKIKPKTYSYPSSKRKKSVKETINLVALYNQFEKIYGRKMTLEEKEIIKLAYIMGKTRQFINE</sequence>
<name>A0ABR8PRL3_9CLOT</name>
<dbReference type="SUPFAM" id="SSF53098">
    <property type="entry name" value="Ribonuclease H-like"/>
    <property type="match status" value="1"/>
</dbReference>
<evidence type="ECO:0000256" key="3">
    <source>
        <dbReference type="ARBA" id="ARBA00022839"/>
    </source>
</evidence>
<evidence type="ECO:0000259" key="4">
    <source>
        <dbReference type="SMART" id="SM00479"/>
    </source>
</evidence>
<keyword evidence="6" id="KW-1185">Reference proteome</keyword>
<keyword evidence="1" id="KW-0540">Nuclease</keyword>
<dbReference type="InterPro" id="IPR051274">
    <property type="entry name" value="3-5_Exoribonuclease"/>
</dbReference>
<dbReference type="PANTHER" id="PTHR23044">
    <property type="entry name" value="3'-5' EXONUCLEASE ERI1-RELATED"/>
    <property type="match status" value="1"/>
</dbReference>
<dbReference type="InterPro" id="IPR012337">
    <property type="entry name" value="RNaseH-like_sf"/>
</dbReference>
<evidence type="ECO:0000313" key="5">
    <source>
        <dbReference type="EMBL" id="MBD7910793.1"/>
    </source>
</evidence>
<dbReference type="SMART" id="SM00479">
    <property type="entry name" value="EXOIII"/>
    <property type="match status" value="1"/>
</dbReference>
<dbReference type="Proteomes" id="UP000627781">
    <property type="component" value="Unassembled WGS sequence"/>
</dbReference>
<dbReference type="InterPro" id="IPR036397">
    <property type="entry name" value="RNaseH_sf"/>
</dbReference>
<evidence type="ECO:0000313" key="6">
    <source>
        <dbReference type="Proteomes" id="UP000627781"/>
    </source>
</evidence>